<keyword evidence="5" id="KW-0762">Sugar transport</keyword>
<sequence length="270" mass="30415">MLSALKNMLKGFHHNRDLIWQMTKREVMGRYKGSFFGLAWSLFNPLMMLVVYTFVFSVVFKTRWGTDPNAGKTDFAIVLFIGLIIFNLFSECIGRAPGLITSNVNYVKKVVFPLEILIFINFFAALFHALVSFAVLLLAIIVFKQQVHLTILLLPIIVLPLMLAILGLSWILSALGVFVRDIAQTIGIVISVLMFMSPVFYPISALPAAFQKIIMLNPLAFMIEEARKVVFWGVNPDWTMLIINLLIGGIVCIVGYAFFQKVRKGFADVL</sequence>
<evidence type="ECO:0000256" key="5">
    <source>
        <dbReference type="ARBA" id="ARBA00022597"/>
    </source>
</evidence>
<keyword evidence="4 11" id="KW-1003">Cell membrane</keyword>
<dbReference type="Pfam" id="PF01061">
    <property type="entry name" value="ABC2_membrane"/>
    <property type="match status" value="1"/>
</dbReference>
<evidence type="ECO:0000256" key="1">
    <source>
        <dbReference type="ARBA" id="ARBA00004651"/>
    </source>
</evidence>
<dbReference type="RefSeq" id="WP_031375340.1">
    <property type="nucleotide sequence ID" value="NZ_DAMBVF010000012.1"/>
</dbReference>
<dbReference type="PROSITE" id="PS51012">
    <property type="entry name" value="ABC_TM2"/>
    <property type="match status" value="1"/>
</dbReference>
<keyword evidence="9" id="KW-0625">Polysaccharide transport</keyword>
<dbReference type="InterPro" id="IPR000412">
    <property type="entry name" value="ABC_2_transport"/>
</dbReference>
<evidence type="ECO:0000313" key="13">
    <source>
        <dbReference type="EMBL" id="MEL7694506.1"/>
    </source>
</evidence>
<feature type="domain" description="ABC transmembrane type-2" evidence="12">
    <location>
        <begin position="36"/>
        <end position="262"/>
    </location>
</feature>
<evidence type="ECO:0000256" key="10">
    <source>
        <dbReference type="ARBA" id="ARBA00023136"/>
    </source>
</evidence>
<evidence type="ECO:0000256" key="8">
    <source>
        <dbReference type="ARBA" id="ARBA00022989"/>
    </source>
</evidence>
<evidence type="ECO:0000256" key="4">
    <source>
        <dbReference type="ARBA" id="ARBA00022475"/>
    </source>
</evidence>
<keyword evidence="7" id="KW-0972">Capsule biogenesis/degradation</keyword>
<keyword evidence="14" id="KW-1185">Reference proteome</keyword>
<feature type="transmembrane region" description="Helical" evidence="11">
    <location>
        <begin position="238"/>
        <end position="259"/>
    </location>
</feature>
<evidence type="ECO:0000256" key="7">
    <source>
        <dbReference type="ARBA" id="ARBA00022903"/>
    </source>
</evidence>
<evidence type="ECO:0000313" key="14">
    <source>
        <dbReference type="Proteomes" id="UP001468095"/>
    </source>
</evidence>
<evidence type="ECO:0000256" key="6">
    <source>
        <dbReference type="ARBA" id="ARBA00022692"/>
    </source>
</evidence>
<dbReference type="PRINTS" id="PR00164">
    <property type="entry name" value="ABC2TRNSPORT"/>
</dbReference>
<keyword evidence="10 11" id="KW-0472">Membrane</keyword>
<evidence type="ECO:0000256" key="2">
    <source>
        <dbReference type="ARBA" id="ARBA00007783"/>
    </source>
</evidence>
<organism evidence="13 14">
    <name type="scientific">Pantoea brenneri</name>
    <dbReference type="NCBI Taxonomy" id="472694"/>
    <lineage>
        <taxon>Bacteria</taxon>
        <taxon>Pseudomonadati</taxon>
        <taxon>Pseudomonadota</taxon>
        <taxon>Gammaproteobacteria</taxon>
        <taxon>Enterobacterales</taxon>
        <taxon>Erwiniaceae</taxon>
        <taxon>Pantoea</taxon>
    </lineage>
</organism>
<dbReference type="InterPro" id="IPR047817">
    <property type="entry name" value="ABC2_TM_bact-type"/>
</dbReference>
<feature type="transmembrane region" description="Helical" evidence="11">
    <location>
        <begin position="35"/>
        <end position="55"/>
    </location>
</feature>
<dbReference type="InterPro" id="IPR013525">
    <property type="entry name" value="ABC2_TM"/>
</dbReference>
<keyword evidence="3 11" id="KW-0813">Transport</keyword>
<name>A0ABU9ME90_9GAMM</name>
<comment type="similarity">
    <text evidence="2 11">Belongs to the ABC-2 integral membrane protein family.</text>
</comment>
<accession>A0ABU9ME90</accession>
<gene>
    <name evidence="13" type="ORF">AABB92_02350</name>
</gene>
<comment type="subcellular location">
    <subcellularLocation>
        <location evidence="11">Cell inner membrane</location>
        <topology evidence="11">Multi-pass membrane protein</topology>
    </subcellularLocation>
    <subcellularLocation>
        <location evidence="1">Cell membrane</location>
        <topology evidence="1">Multi-pass membrane protein</topology>
    </subcellularLocation>
</comment>
<dbReference type="PIRSF" id="PIRSF006648">
    <property type="entry name" value="DrrB"/>
    <property type="match status" value="1"/>
</dbReference>
<feature type="transmembrane region" description="Helical" evidence="11">
    <location>
        <begin position="114"/>
        <end position="143"/>
    </location>
</feature>
<dbReference type="Proteomes" id="UP001468095">
    <property type="component" value="Unassembled WGS sequence"/>
</dbReference>
<proteinExistence type="inferred from homology"/>
<evidence type="ECO:0000256" key="11">
    <source>
        <dbReference type="RuleBase" id="RU361157"/>
    </source>
</evidence>
<evidence type="ECO:0000259" key="12">
    <source>
        <dbReference type="PROSITE" id="PS51012"/>
    </source>
</evidence>
<keyword evidence="8 11" id="KW-1133">Transmembrane helix</keyword>
<reference evidence="13 14" key="1">
    <citation type="submission" date="2024-04" db="EMBL/GenBank/DDBJ databases">
        <authorList>
            <person name="Suleimanova A.D."/>
            <person name="Pudova D.S."/>
            <person name="Shagimardanova E.I."/>
            <person name="Sharipova M.R."/>
        </authorList>
    </citation>
    <scope>NUCLEOTIDE SEQUENCE [LARGE SCALE GENOMIC DNA]</scope>
    <source>
        <strain evidence="13 14">3.1</strain>
    </source>
</reference>
<evidence type="ECO:0000256" key="3">
    <source>
        <dbReference type="ARBA" id="ARBA00022448"/>
    </source>
</evidence>
<evidence type="ECO:0000256" key="9">
    <source>
        <dbReference type="ARBA" id="ARBA00023047"/>
    </source>
</evidence>
<protein>
    <recommendedName>
        <fullName evidence="11">Transport permease protein</fullName>
    </recommendedName>
</protein>
<feature type="transmembrane region" description="Helical" evidence="11">
    <location>
        <begin position="186"/>
        <end position="210"/>
    </location>
</feature>
<keyword evidence="6 11" id="KW-0812">Transmembrane</keyword>
<dbReference type="PANTHER" id="PTHR30413">
    <property type="entry name" value="INNER MEMBRANE TRANSPORT PERMEASE"/>
    <property type="match status" value="1"/>
</dbReference>
<feature type="transmembrane region" description="Helical" evidence="11">
    <location>
        <begin position="149"/>
        <end position="179"/>
    </location>
</feature>
<dbReference type="EMBL" id="JBCGBG010000001">
    <property type="protein sequence ID" value="MEL7694506.1"/>
    <property type="molecule type" value="Genomic_DNA"/>
</dbReference>
<dbReference type="PANTHER" id="PTHR30413:SF10">
    <property type="entry name" value="CAPSULE POLYSACCHARIDE EXPORT INNER-MEMBRANE PROTEIN CTRC"/>
    <property type="match status" value="1"/>
</dbReference>
<comment type="caution">
    <text evidence="13">The sequence shown here is derived from an EMBL/GenBank/DDBJ whole genome shotgun (WGS) entry which is preliminary data.</text>
</comment>
<feature type="transmembrane region" description="Helical" evidence="11">
    <location>
        <begin position="75"/>
        <end position="93"/>
    </location>
</feature>